<name>A0A453T196_AEGTS</name>
<dbReference type="Pfam" id="PF00646">
    <property type="entry name" value="F-box"/>
    <property type="match status" value="1"/>
</dbReference>
<dbReference type="AlphaFoldDB" id="A0A453T196"/>
<dbReference type="SMART" id="SM00256">
    <property type="entry name" value="FBOX"/>
    <property type="match status" value="1"/>
</dbReference>
<protein>
    <recommendedName>
        <fullName evidence="1">F-box domain-containing protein</fullName>
    </recommendedName>
</protein>
<evidence type="ECO:0000313" key="3">
    <source>
        <dbReference type="Proteomes" id="UP000015105"/>
    </source>
</evidence>
<evidence type="ECO:0000313" key="2">
    <source>
        <dbReference type="EnsemblPlants" id="AET7Gv21187600.5"/>
    </source>
</evidence>
<dbReference type="InterPro" id="IPR036047">
    <property type="entry name" value="F-box-like_dom_sf"/>
</dbReference>
<dbReference type="Gramene" id="AET7Gv21187600.5">
    <property type="protein sequence ID" value="AET7Gv21187600.5"/>
    <property type="gene ID" value="AET7Gv21187600"/>
</dbReference>
<feature type="domain" description="F-box" evidence="1">
    <location>
        <begin position="25"/>
        <end position="65"/>
    </location>
</feature>
<dbReference type="SUPFAM" id="SSF50965">
    <property type="entry name" value="Galactose oxidase, central domain"/>
    <property type="match status" value="1"/>
</dbReference>
<dbReference type="Proteomes" id="UP000015105">
    <property type="component" value="Chromosome 7D"/>
</dbReference>
<dbReference type="InterPro" id="IPR011043">
    <property type="entry name" value="Gal_Oxase/kelch_b-propeller"/>
</dbReference>
<keyword evidence="3" id="KW-1185">Reference proteome</keyword>
<reference evidence="2" key="5">
    <citation type="journal article" date="2021" name="G3 (Bethesda)">
        <title>Aegilops tauschii genome assembly Aet v5.0 features greater sequence contiguity and improved annotation.</title>
        <authorList>
            <person name="Wang L."/>
            <person name="Zhu T."/>
            <person name="Rodriguez J.C."/>
            <person name="Deal K.R."/>
            <person name="Dubcovsky J."/>
            <person name="McGuire P.E."/>
            <person name="Lux T."/>
            <person name="Spannagl M."/>
            <person name="Mayer K.F.X."/>
            <person name="Baldrich P."/>
            <person name="Meyers B.C."/>
            <person name="Huo N."/>
            <person name="Gu Y.Q."/>
            <person name="Zhou H."/>
            <person name="Devos K.M."/>
            <person name="Bennetzen J.L."/>
            <person name="Unver T."/>
            <person name="Budak H."/>
            <person name="Gulick P.J."/>
            <person name="Galiba G."/>
            <person name="Kalapos B."/>
            <person name="Nelson D.R."/>
            <person name="Li P."/>
            <person name="You F.M."/>
            <person name="Luo M.C."/>
            <person name="Dvorak J."/>
        </authorList>
    </citation>
    <scope>NUCLEOTIDE SEQUENCE [LARGE SCALE GENOMIC DNA]</scope>
    <source>
        <strain evidence="2">cv. AL8/78</strain>
    </source>
</reference>
<dbReference type="PANTHER" id="PTHR35546:SF126">
    <property type="entry name" value="F-BOX DOMAIN-CONTAINING PROTEIN"/>
    <property type="match status" value="1"/>
</dbReference>
<evidence type="ECO:0000259" key="1">
    <source>
        <dbReference type="SMART" id="SM00256"/>
    </source>
</evidence>
<proteinExistence type="predicted"/>
<dbReference type="EnsemblPlants" id="AET7Gv21187600.5">
    <property type="protein sequence ID" value="AET7Gv21187600.5"/>
    <property type="gene ID" value="AET7Gv21187600"/>
</dbReference>
<organism evidence="2 3">
    <name type="scientific">Aegilops tauschii subsp. strangulata</name>
    <name type="common">Goatgrass</name>
    <dbReference type="NCBI Taxonomy" id="200361"/>
    <lineage>
        <taxon>Eukaryota</taxon>
        <taxon>Viridiplantae</taxon>
        <taxon>Streptophyta</taxon>
        <taxon>Embryophyta</taxon>
        <taxon>Tracheophyta</taxon>
        <taxon>Spermatophyta</taxon>
        <taxon>Magnoliopsida</taxon>
        <taxon>Liliopsida</taxon>
        <taxon>Poales</taxon>
        <taxon>Poaceae</taxon>
        <taxon>BOP clade</taxon>
        <taxon>Pooideae</taxon>
        <taxon>Triticodae</taxon>
        <taxon>Triticeae</taxon>
        <taxon>Triticinae</taxon>
        <taxon>Aegilops</taxon>
    </lineage>
</organism>
<dbReference type="Pfam" id="PF07734">
    <property type="entry name" value="FBA_1"/>
    <property type="match status" value="1"/>
</dbReference>
<accession>A0A453T196</accession>
<dbReference type="STRING" id="200361.A0A453T196"/>
<dbReference type="InterPro" id="IPR001810">
    <property type="entry name" value="F-box_dom"/>
</dbReference>
<reference evidence="3" key="1">
    <citation type="journal article" date="2014" name="Science">
        <title>Ancient hybridizations among the ancestral genomes of bread wheat.</title>
        <authorList>
            <consortium name="International Wheat Genome Sequencing Consortium,"/>
            <person name="Marcussen T."/>
            <person name="Sandve S.R."/>
            <person name="Heier L."/>
            <person name="Spannagl M."/>
            <person name="Pfeifer M."/>
            <person name="Jakobsen K.S."/>
            <person name="Wulff B.B."/>
            <person name="Steuernagel B."/>
            <person name="Mayer K.F."/>
            <person name="Olsen O.A."/>
        </authorList>
    </citation>
    <scope>NUCLEOTIDE SEQUENCE [LARGE SCALE GENOMIC DNA]</scope>
    <source>
        <strain evidence="3">cv. AL8/78</strain>
    </source>
</reference>
<dbReference type="PANTHER" id="PTHR35546">
    <property type="entry name" value="F-BOX PROTEIN INTERACTION DOMAIN PROTEIN-RELATED"/>
    <property type="match status" value="1"/>
</dbReference>
<reference evidence="3" key="2">
    <citation type="journal article" date="2017" name="Nat. Plants">
        <title>The Aegilops tauschii genome reveals multiple impacts of transposons.</title>
        <authorList>
            <person name="Zhao G."/>
            <person name="Zou C."/>
            <person name="Li K."/>
            <person name="Wang K."/>
            <person name="Li T."/>
            <person name="Gao L."/>
            <person name="Zhang X."/>
            <person name="Wang H."/>
            <person name="Yang Z."/>
            <person name="Liu X."/>
            <person name="Jiang W."/>
            <person name="Mao L."/>
            <person name="Kong X."/>
            <person name="Jiao Y."/>
            <person name="Jia J."/>
        </authorList>
    </citation>
    <scope>NUCLEOTIDE SEQUENCE [LARGE SCALE GENOMIC DNA]</scope>
    <source>
        <strain evidence="3">cv. AL8/78</strain>
    </source>
</reference>
<dbReference type="InterPro" id="IPR006527">
    <property type="entry name" value="F-box-assoc_dom_typ1"/>
</dbReference>
<sequence>SKPTYSSGHPFQAMENPVEEPMSRLTRDLIAEILSRVPYKSLCICKCVCPAWRDLIADPVYRKKIVHSLTGFFYRITEEAAAFPGVNYAYLSAFPWASVPKTHPRLPLPPDSTDRVMSVDDSCDGLFLARISIGAGNFRYMVSNPATGEYTLLPHNGHAGNDSIAYLGFDSDASTEGFHVFEFAEDWSPPDHRGIQFQVVTQVRIYSSKTGAWVAMEPKWDSQVSLCFGQPRVFRNGCLHLIGLSCFDADVFGLAIVDAQGLKWRIVPLPANSFSGFIGKSHGHLFYVDSDTSLTTISVYTLSGEIYNWGVCHQDDDCIYWKLYKCSNVIPNKESLEVIGVHPHANLIFIAHSNNQVLAYDLDRQESTVVCHLGHTYHRFMQFFPYVPLLSCLPLDGGIRLVTPS</sequence>
<dbReference type="SUPFAM" id="SSF81383">
    <property type="entry name" value="F-box domain"/>
    <property type="match status" value="1"/>
</dbReference>
<reference evidence="2" key="3">
    <citation type="journal article" date="2017" name="Nature">
        <title>Genome sequence of the progenitor of the wheat D genome Aegilops tauschii.</title>
        <authorList>
            <person name="Luo M.C."/>
            <person name="Gu Y.Q."/>
            <person name="Puiu D."/>
            <person name="Wang H."/>
            <person name="Twardziok S.O."/>
            <person name="Deal K.R."/>
            <person name="Huo N."/>
            <person name="Zhu T."/>
            <person name="Wang L."/>
            <person name="Wang Y."/>
            <person name="McGuire P.E."/>
            <person name="Liu S."/>
            <person name="Long H."/>
            <person name="Ramasamy R.K."/>
            <person name="Rodriguez J.C."/>
            <person name="Van S.L."/>
            <person name="Yuan L."/>
            <person name="Wang Z."/>
            <person name="Xia Z."/>
            <person name="Xiao L."/>
            <person name="Anderson O.D."/>
            <person name="Ouyang S."/>
            <person name="Liang Y."/>
            <person name="Zimin A.V."/>
            <person name="Pertea G."/>
            <person name="Qi P."/>
            <person name="Bennetzen J.L."/>
            <person name="Dai X."/>
            <person name="Dawson M.W."/>
            <person name="Muller H.G."/>
            <person name="Kugler K."/>
            <person name="Rivarola-Duarte L."/>
            <person name="Spannagl M."/>
            <person name="Mayer K.F.X."/>
            <person name="Lu F.H."/>
            <person name="Bevan M.W."/>
            <person name="Leroy P."/>
            <person name="Li P."/>
            <person name="You F.M."/>
            <person name="Sun Q."/>
            <person name="Liu Z."/>
            <person name="Lyons E."/>
            <person name="Wicker T."/>
            <person name="Salzberg S.L."/>
            <person name="Devos K.M."/>
            <person name="Dvorak J."/>
        </authorList>
    </citation>
    <scope>NUCLEOTIDE SEQUENCE [LARGE SCALE GENOMIC DNA]</scope>
    <source>
        <strain evidence="2">cv. AL8/78</strain>
    </source>
</reference>
<dbReference type="Gene3D" id="1.20.1280.50">
    <property type="match status" value="1"/>
</dbReference>
<dbReference type="InterPro" id="IPR055290">
    <property type="entry name" value="At3g26010-like"/>
</dbReference>
<reference evidence="2" key="4">
    <citation type="submission" date="2019-03" db="UniProtKB">
        <authorList>
            <consortium name="EnsemblPlants"/>
        </authorList>
    </citation>
    <scope>IDENTIFICATION</scope>
</reference>